<dbReference type="Proteomes" id="UP000682202">
    <property type="component" value="Chromosome"/>
</dbReference>
<keyword evidence="4" id="KW-1185">Reference proteome</keyword>
<proteinExistence type="predicted"/>
<feature type="domain" description="Amidohydrolase-related" evidence="2">
    <location>
        <begin position="105"/>
        <end position="358"/>
    </location>
</feature>
<sequence length="388" mass="43694">MRRCLARTASGVRGSQQLGWTATDREEFDPMLGNDVFVFDNVVHMYDTSEDNLVDAASIIDRNGQLKRAGKRRGTPKTLPPAANSTGIGDGYDRRWNVEELGDLLFADGLTDMAMAQAVVLFDVYKDGFAPVQAQYDFAQAFPDKVLFCGGVDPMFPGKAGAKADMTRQVEQMGARSFKFYNGHVDDSSWRCDDKELAYPIYEHALELGIEVIQFHKGNPITRAPLDTLTPLDIERAARDFPELTFGIHHLALPYFEECVYIAQRNPNVVLVLSGTMHLPLIAPWRFQRYLGRLLRDVGADRLLWGSEAPLLGNPRPAIEWFWNMDMPEELQDRYGFPQVTESDKRLILGLNQARLFDVRPPTEAFKGVKAQFLPDDMMLTGTPTPSR</sequence>
<dbReference type="PANTHER" id="PTHR42889">
    <property type="entry name" value="BLR3681 PROTEIN"/>
    <property type="match status" value="1"/>
</dbReference>
<dbReference type="Gene3D" id="3.20.20.140">
    <property type="entry name" value="Metal-dependent hydrolases"/>
    <property type="match status" value="1"/>
</dbReference>
<name>A0A975JVE3_9MYCO</name>
<organism evidence="3 4">
    <name type="scientific">Mycobacterium spongiae</name>
    <dbReference type="NCBI Taxonomy" id="886343"/>
    <lineage>
        <taxon>Bacteria</taxon>
        <taxon>Bacillati</taxon>
        <taxon>Actinomycetota</taxon>
        <taxon>Actinomycetes</taxon>
        <taxon>Mycobacteriales</taxon>
        <taxon>Mycobacteriaceae</taxon>
        <taxon>Mycobacterium</taxon>
    </lineage>
</organism>
<dbReference type="AlphaFoldDB" id="A0A975JVE3"/>
<accession>A0A975JVE3</accession>
<dbReference type="GO" id="GO:0016787">
    <property type="term" value="F:hydrolase activity"/>
    <property type="evidence" value="ECO:0007669"/>
    <property type="project" value="InterPro"/>
</dbReference>
<gene>
    <name evidence="3" type="ORF">F6B93_04265</name>
</gene>
<evidence type="ECO:0000313" key="3">
    <source>
        <dbReference type="EMBL" id="QUR66405.1"/>
    </source>
</evidence>
<evidence type="ECO:0000256" key="1">
    <source>
        <dbReference type="SAM" id="MobiDB-lite"/>
    </source>
</evidence>
<dbReference type="EMBL" id="CP046600">
    <property type="protein sequence ID" value="QUR66405.1"/>
    <property type="molecule type" value="Genomic_DNA"/>
</dbReference>
<dbReference type="SUPFAM" id="SSF51556">
    <property type="entry name" value="Metallo-dependent hydrolases"/>
    <property type="match status" value="1"/>
</dbReference>
<evidence type="ECO:0000259" key="2">
    <source>
        <dbReference type="Pfam" id="PF04909"/>
    </source>
</evidence>
<feature type="region of interest" description="Disordered" evidence="1">
    <location>
        <begin position="67"/>
        <end position="86"/>
    </location>
</feature>
<evidence type="ECO:0000313" key="4">
    <source>
        <dbReference type="Proteomes" id="UP000682202"/>
    </source>
</evidence>
<dbReference type="InterPro" id="IPR006680">
    <property type="entry name" value="Amidohydro-rel"/>
</dbReference>
<dbReference type="InterPro" id="IPR032466">
    <property type="entry name" value="Metal_Hydrolase"/>
</dbReference>
<reference evidence="3" key="1">
    <citation type="submission" date="2019-12" db="EMBL/GenBank/DDBJ databases">
        <title>Mycobacterium spongiae sp. nov.</title>
        <authorList>
            <person name="Stinear T."/>
        </authorList>
    </citation>
    <scope>NUCLEOTIDE SEQUENCE</scope>
    <source>
        <strain evidence="3">FSD4b-SM</strain>
    </source>
</reference>
<protein>
    <submittedName>
        <fullName evidence="3">Amidohydrolase family protein</fullName>
    </submittedName>
</protein>
<dbReference type="KEGG" id="mspg:F6B93_04265"/>
<dbReference type="Pfam" id="PF04909">
    <property type="entry name" value="Amidohydro_2"/>
    <property type="match status" value="1"/>
</dbReference>
<dbReference type="PANTHER" id="PTHR42889:SF1">
    <property type="entry name" value="BLR3681 PROTEIN"/>
    <property type="match status" value="1"/>
</dbReference>